<organism evidence="2 3">
    <name type="scientific">Streptomyces lienomycini</name>
    <dbReference type="NCBI Taxonomy" id="284035"/>
    <lineage>
        <taxon>Bacteria</taxon>
        <taxon>Bacillati</taxon>
        <taxon>Actinomycetota</taxon>
        <taxon>Actinomycetes</taxon>
        <taxon>Kitasatosporales</taxon>
        <taxon>Streptomycetaceae</taxon>
        <taxon>Streptomyces</taxon>
    </lineage>
</organism>
<feature type="transmembrane region" description="Helical" evidence="1">
    <location>
        <begin position="34"/>
        <end position="53"/>
    </location>
</feature>
<keyword evidence="3" id="KW-1185">Reference proteome</keyword>
<accession>A0ABV9WKF7</accession>
<evidence type="ECO:0000313" key="2">
    <source>
        <dbReference type="EMBL" id="MFC5013271.1"/>
    </source>
</evidence>
<evidence type="ECO:0000313" key="3">
    <source>
        <dbReference type="Proteomes" id="UP001595855"/>
    </source>
</evidence>
<keyword evidence="1" id="KW-0472">Membrane</keyword>
<keyword evidence="1" id="KW-0812">Transmembrane</keyword>
<proteinExistence type="predicted"/>
<evidence type="ECO:0000256" key="1">
    <source>
        <dbReference type="SAM" id="Phobius"/>
    </source>
</evidence>
<evidence type="ECO:0008006" key="4">
    <source>
        <dbReference type="Google" id="ProtNLM"/>
    </source>
</evidence>
<reference evidence="3" key="1">
    <citation type="journal article" date="2019" name="Int. J. Syst. Evol. Microbiol.">
        <title>The Global Catalogue of Microorganisms (GCM) 10K type strain sequencing project: providing services to taxonomists for standard genome sequencing and annotation.</title>
        <authorList>
            <consortium name="The Broad Institute Genomics Platform"/>
            <consortium name="The Broad Institute Genome Sequencing Center for Infectious Disease"/>
            <person name="Wu L."/>
            <person name="Ma J."/>
        </authorList>
    </citation>
    <scope>NUCLEOTIDE SEQUENCE [LARGE SCALE GENOMIC DNA]</scope>
    <source>
        <strain evidence="3">CGMCC 4.1542</strain>
    </source>
</reference>
<protein>
    <recommendedName>
        <fullName evidence="4">Integral membrane protein</fullName>
    </recommendedName>
</protein>
<dbReference type="RefSeq" id="WP_344505583.1">
    <property type="nucleotide sequence ID" value="NZ_BAAATN010000056.1"/>
</dbReference>
<keyword evidence="1" id="KW-1133">Transmembrane helix</keyword>
<name>A0ABV9WKF7_9ACTN</name>
<sequence>MNALPVVLGFAVVWLLIAMMPMSRPSARKAWGRGVLGVSVLLVLLAAFYGATADKGIGYDGPSPALILALGAAIVVAPGAIAALVRSSKSS</sequence>
<feature type="transmembrane region" description="Helical" evidence="1">
    <location>
        <begin position="6"/>
        <end position="22"/>
    </location>
</feature>
<dbReference type="Proteomes" id="UP001595855">
    <property type="component" value="Unassembled WGS sequence"/>
</dbReference>
<dbReference type="EMBL" id="JBHSJO010000001">
    <property type="protein sequence ID" value="MFC5013271.1"/>
    <property type="molecule type" value="Genomic_DNA"/>
</dbReference>
<feature type="transmembrane region" description="Helical" evidence="1">
    <location>
        <begin position="65"/>
        <end position="85"/>
    </location>
</feature>
<gene>
    <name evidence="2" type="ORF">ACFPRC_00005</name>
</gene>
<comment type="caution">
    <text evidence="2">The sequence shown here is derived from an EMBL/GenBank/DDBJ whole genome shotgun (WGS) entry which is preliminary data.</text>
</comment>